<comment type="caution">
    <text evidence="1">The sequence shown here is derived from an EMBL/GenBank/DDBJ whole genome shotgun (WGS) entry which is preliminary data.</text>
</comment>
<organism evidence="1">
    <name type="scientific">marine sediment metagenome</name>
    <dbReference type="NCBI Taxonomy" id="412755"/>
    <lineage>
        <taxon>unclassified sequences</taxon>
        <taxon>metagenomes</taxon>
        <taxon>ecological metagenomes</taxon>
    </lineage>
</organism>
<evidence type="ECO:0000313" key="1">
    <source>
        <dbReference type="EMBL" id="GAG28530.1"/>
    </source>
</evidence>
<proteinExistence type="predicted"/>
<accession>X0WD34</accession>
<name>X0WD34_9ZZZZ</name>
<dbReference type="EMBL" id="BARS01048902">
    <property type="protein sequence ID" value="GAG28530.1"/>
    <property type="molecule type" value="Genomic_DNA"/>
</dbReference>
<sequence length="38" mass="4421">AIKYAKQFEIRDSPIETAIIQNGAVRDYFKGYRDCINL</sequence>
<gene>
    <name evidence="1" type="ORF">S01H1_73208</name>
</gene>
<feature type="non-terminal residue" evidence="1">
    <location>
        <position position="1"/>
    </location>
</feature>
<protein>
    <submittedName>
        <fullName evidence="1">Uncharacterized protein</fullName>
    </submittedName>
</protein>
<reference evidence="1" key="1">
    <citation type="journal article" date="2014" name="Front. Microbiol.">
        <title>High frequency of phylogenetically diverse reductive dehalogenase-homologous genes in deep subseafloor sedimentary metagenomes.</title>
        <authorList>
            <person name="Kawai M."/>
            <person name="Futagami T."/>
            <person name="Toyoda A."/>
            <person name="Takaki Y."/>
            <person name="Nishi S."/>
            <person name="Hori S."/>
            <person name="Arai W."/>
            <person name="Tsubouchi T."/>
            <person name="Morono Y."/>
            <person name="Uchiyama I."/>
            <person name="Ito T."/>
            <person name="Fujiyama A."/>
            <person name="Inagaki F."/>
            <person name="Takami H."/>
        </authorList>
    </citation>
    <scope>NUCLEOTIDE SEQUENCE</scope>
    <source>
        <strain evidence="1">Expedition CK06-06</strain>
    </source>
</reference>
<dbReference type="AlphaFoldDB" id="X0WD34"/>